<dbReference type="Pfam" id="PF00106">
    <property type="entry name" value="adh_short"/>
    <property type="match status" value="1"/>
</dbReference>
<dbReference type="GO" id="GO:0004316">
    <property type="term" value="F:3-oxoacyl-[acyl-carrier-protein] reductase (NADPH) activity"/>
    <property type="evidence" value="ECO:0007669"/>
    <property type="project" value="UniProtKB-EC"/>
</dbReference>
<organism evidence="3 4">
    <name type="scientific">Oceanibacterium hippocampi</name>
    <dbReference type="NCBI Taxonomy" id="745714"/>
    <lineage>
        <taxon>Bacteria</taxon>
        <taxon>Pseudomonadati</taxon>
        <taxon>Pseudomonadota</taxon>
        <taxon>Alphaproteobacteria</taxon>
        <taxon>Sneathiellales</taxon>
        <taxon>Sneathiellaceae</taxon>
        <taxon>Oceanibacterium</taxon>
    </lineage>
</organism>
<keyword evidence="4" id="KW-1185">Reference proteome</keyword>
<dbReference type="EMBL" id="FWFR01000002">
    <property type="protein sequence ID" value="SLN65324.1"/>
    <property type="molecule type" value="Genomic_DNA"/>
</dbReference>
<dbReference type="OrthoDB" id="5457012at2"/>
<dbReference type="PROSITE" id="PS00061">
    <property type="entry name" value="ADH_SHORT"/>
    <property type="match status" value="1"/>
</dbReference>
<dbReference type="AlphaFoldDB" id="A0A1Y5TJC9"/>
<dbReference type="PRINTS" id="PR00081">
    <property type="entry name" value="GDHRDH"/>
</dbReference>
<evidence type="ECO:0000313" key="3">
    <source>
        <dbReference type="EMBL" id="SLN65324.1"/>
    </source>
</evidence>
<dbReference type="Gene3D" id="3.40.50.720">
    <property type="entry name" value="NAD(P)-binding Rossmann-like Domain"/>
    <property type="match status" value="1"/>
</dbReference>
<evidence type="ECO:0000256" key="2">
    <source>
        <dbReference type="RuleBase" id="RU000363"/>
    </source>
</evidence>
<dbReference type="FunFam" id="3.40.50.720:FF:000084">
    <property type="entry name" value="Short-chain dehydrogenase reductase"/>
    <property type="match status" value="1"/>
</dbReference>
<dbReference type="InterPro" id="IPR020904">
    <property type="entry name" value="Sc_DH/Rdtase_CS"/>
</dbReference>
<dbReference type="InterPro" id="IPR050259">
    <property type="entry name" value="SDR"/>
</dbReference>
<sequence>MKLRDQVAIVTGGAKGMGREITLALASEGAHVLLAARDATAIEAVADKVRAMGRHAASAVVDVTNPEQVRAMADEALGLPGGRIDILVNVAGIPGPIETPVQDVDPAAFDEVMQVNVTGTFLPIKYVVPTMIAQRYGKIVNIGSNSGTAGYPNRVGYAASKWAVRGITRTIAIELGPHNVNVNCINPGIVDGPRMQRLCHDRAAARGVSEEQIREEYAAAQAIRRITTARDVANAVLFLVGKEGQNITGQDIDIDGGWGI</sequence>
<dbReference type="SUPFAM" id="SSF51735">
    <property type="entry name" value="NAD(P)-binding Rossmann-fold domains"/>
    <property type="match status" value="1"/>
</dbReference>
<dbReference type="InterPro" id="IPR036291">
    <property type="entry name" value="NAD(P)-bd_dom_sf"/>
</dbReference>
<dbReference type="InParanoid" id="A0A1Y5TJC9"/>
<protein>
    <submittedName>
        <fullName evidence="3">3-oxoacyl-[acyl-carrier-protein] reductase FabG</fullName>
        <ecNumber evidence="3">1.1.1.100</ecNumber>
    </submittedName>
</protein>
<accession>A0A1Y5TJC9</accession>
<dbReference type="PANTHER" id="PTHR42879:SF2">
    <property type="entry name" value="3-OXOACYL-[ACYL-CARRIER-PROTEIN] REDUCTASE FABG"/>
    <property type="match status" value="1"/>
</dbReference>
<evidence type="ECO:0000256" key="1">
    <source>
        <dbReference type="ARBA" id="ARBA00006484"/>
    </source>
</evidence>
<keyword evidence="3" id="KW-0560">Oxidoreductase</keyword>
<gene>
    <name evidence="3" type="primary">fabG_13</name>
    <name evidence="3" type="ORF">OCH7691_02985</name>
</gene>
<dbReference type="EC" id="1.1.1.100" evidence="3"/>
<proteinExistence type="inferred from homology"/>
<dbReference type="GO" id="GO:0032787">
    <property type="term" value="P:monocarboxylic acid metabolic process"/>
    <property type="evidence" value="ECO:0007669"/>
    <property type="project" value="UniProtKB-ARBA"/>
</dbReference>
<dbReference type="Proteomes" id="UP000193200">
    <property type="component" value="Unassembled WGS sequence"/>
</dbReference>
<dbReference type="CDD" id="cd05233">
    <property type="entry name" value="SDR_c"/>
    <property type="match status" value="1"/>
</dbReference>
<name>A0A1Y5TJC9_9PROT</name>
<evidence type="ECO:0000313" key="4">
    <source>
        <dbReference type="Proteomes" id="UP000193200"/>
    </source>
</evidence>
<comment type="similarity">
    <text evidence="1 2">Belongs to the short-chain dehydrogenases/reductases (SDR) family.</text>
</comment>
<dbReference type="RefSeq" id="WP_085884300.1">
    <property type="nucleotide sequence ID" value="NZ_FWFR01000002.1"/>
</dbReference>
<dbReference type="PRINTS" id="PR00080">
    <property type="entry name" value="SDRFAMILY"/>
</dbReference>
<dbReference type="InterPro" id="IPR002347">
    <property type="entry name" value="SDR_fam"/>
</dbReference>
<dbReference type="NCBIfam" id="NF009466">
    <property type="entry name" value="PRK12826.1-2"/>
    <property type="match status" value="1"/>
</dbReference>
<reference evidence="3 4" key="1">
    <citation type="submission" date="2017-03" db="EMBL/GenBank/DDBJ databases">
        <authorList>
            <person name="Afonso C.L."/>
            <person name="Miller P.J."/>
            <person name="Scott M.A."/>
            <person name="Spackman E."/>
            <person name="Goraichik I."/>
            <person name="Dimitrov K.M."/>
            <person name="Suarez D.L."/>
            <person name="Swayne D.E."/>
        </authorList>
    </citation>
    <scope>NUCLEOTIDE SEQUENCE [LARGE SCALE GENOMIC DNA]</scope>
    <source>
        <strain evidence="3 4">CECT 7691</strain>
    </source>
</reference>
<dbReference type="PANTHER" id="PTHR42879">
    <property type="entry name" value="3-OXOACYL-(ACYL-CARRIER-PROTEIN) REDUCTASE"/>
    <property type="match status" value="1"/>
</dbReference>